<dbReference type="InterPro" id="IPR038770">
    <property type="entry name" value="Na+/solute_symporter_sf"/>
</dbReference>
<evidence type="ECO:0000256" key="4">
    <source>
        <dbReference type="ARBA" id="ARBA00023136"/>
    </source>
</evidence>
<keyword evidence="2 5" id="KW-0812">Transmembrane</keyword>
<dbReference type="GO" id="GO:1902600">
    <property type="term" value="P:proton transmembrane transport"/>
    <property type="evidence" value="ECO:0007669"/>
    <property type="project" value="InterPro"/>
</dbReference>
<evidence type="ECO:0000313" key="7">
    <source>
        <dbReference type="EMBL" id="VAW27985.1"/>
    </source>
</evidence>
<dbReference type="PANTHER" id="PTHR43021:SF2">
    <property type="entry name" value="CATION_H+ EXCHANGER DOMAIN-CONTAINING PROTEIN"/>
    <property type="match status" value="1"/>
</dbReference>
<dbReference type="GO" id="GO:0016020">
    <property type="term" value="C:membrane"/>
    <property type="evidence" value="ECO:0007669"/>
    <property type="project" value="UniProtKB-SubCell"/>
</dbReference>
<feature type="transmembrane region" description="Helical" evidence="5">
    <location>
        <begin position="113"/>
        <end position="132"/>
    </location>
</feature>
<keyword evidence="3 5" id="KW-1133">Transmembrane helix</keyword>
<proteinExistence type="predicted"/>
<reference evidence="7" key="1">
    <citation type="submission" date="2018-06" db="EMBL/GenBank/DDBJ databases">
        <authorList>
            <person name="Zhirakovskaya E."/>
        </authorList>
    </citation>
    <scope>NUCLEOTIDE SEQUENCE</scope>
</reference>
<sequence>MNTIFIFGILIITALILGKIASYIGLPKITGYLFAGILLDPNISGLITPNFPNLTNDISNFCLAFITFEVGSTLYLPKLKAQGKALGLMTILEALLAFTFVFGGMYLASAFLLPTNLLAFAFPFSLLIATLASPTDPSATLAIAHQYKAKGPVSSTIMGVAAFDDAVGLLLFSIGLGLSKSSTGADGSVISGVVDSLLEIGGALVVGVTIGILFNFICKFLKSTSRGMLNAILLGLIAFSYGASSWLKFDSLITTMTLGFMVTNFNLKSNEISETLETYTEEIIFILFFVLSGLHLNLAGFTDAIPFIIVFVIFRSLGKYTGVMSGAILTNQPDSIKKYVVGGLIPQGGIVVGLALFIQQIEAFNAFGGLILNIIMGTTILHEILGPVIAKISLRKAGEIR</sequence>
<feature type="transmembrane region" description="Helical" evidence="5">
    <location>
        <begin position="196"/>
        <end position="217"/>
    </location>
</feature>
<feature type="transmembrane region" description="Helical" evidence="5">
    <location>
        <begin position="88"/>
        <end position="107"/>
    </location>
</feature>
<evidence type="ECO:0000256" key="2">
    <source>
        <dbReference type="ARBA" id="ARBA00022692"/>
    </source>
</evidence>
<dbReference type="GO" id="GO:0015297">
    <property type="term" value="F:antiporter activity"/>
    <property type="evidence" value="ECO:0007669"/>
    <property type="project" value="InterPro"/>
</dbReference>
<evidence type="ECO:0000256" key="5">
    <source>
        <dbReference type="SAM" id="Phobius"/>
    </source>
</evidence>
<feature type="transmembrane region" description="Helical" evidence="5">
    <location>
        <begin position="6"/>
        <end position="26"/>
    </location>
</feature>
<dbReference type="Pfam" id="PF00999">
    <property type="entry name" value="Na_H_Exchanger"/>
    <property type="match status" value="1"/>
</dbReference>
<feature type="transmembrane region" description="Helical" evidence="5">
    <location>
        <begin position="229"/>
        <end position="247"/>
    </location>
</feature>
<dbReference type="InterPro" id="IPR006153">
    <property type="entry name" value="Cation/H_exchanger_TM"/>
</dbReference>
<dbReference type="AlphaFoldDB" id="A0A3B0UAK3"/>
<feature type="transmembrane region" description="Helical" evidence="5">
    <location>
        <begin position="339"/>
        <end position="358"/>
    </location>
</feature>
<feature type="transmembrane region" description="Helical" evidence="5">
    <location>
        <begin position="283"/>
        <end position="314"/>
    </location>
</feature>
<name>A0A3B0UAK3_9ZZZZ</name>
<dbReference type="PANTHER" id="PTHR43021">
    <property type="entry name" value="NA(+)/H(+) ANTIPORTER-RELATED"/>
    <property type="match status" value="1"/>
</dbReference>
<dbReference type="EMBL" id="UOES01000333">
    <property type="protein sequence ID" value="VAW27985.1"/>
    <property type="molecule type" value="Genomic_DNA"/>
</dbReference>
<feature type="transmembrane region" description="Helical" evidence="5">
    <location>
        <begin position="364"/>
        <end position="385"/>
    </location>
</feature>
<evidence type="ECO:0000256" key="3">
    <source>
        <dbReference type="ARBA" id="ARBA00022989"/>
    </source>
</evidence>
<organism evidence="7">
    <name type="scientific">hydrothermal vent metagenome</name>
    <dbReference type="NCBI Taxonomy" id="652676"/>
    <lineage>
        <taxon>unclassified sequences</taxon>
        <taxon>metagenomes</taxon>
        <taxon>ecological metagenomes</taxon>
    </lineage>
</organism>
<dbReference type="Gene3D" id="1.20.1530.20">
    <property type="match status" value="1"/>
</dbReference>
<feature type="transmembrane region" description="Helical" evidence="5">
    <location>
        <begin position="153"/>
        <end position="176"/>
    </location>
</feature>
<protein>
    <submittedName>
        <fullName evidence="7">Na(+)/H(+) antiporter</fullName>
    </submittedName>
</protein>
<accession>A0A3B0UAK3</accession>
<gene>
    <name evidence="7" type="ORF">MNBD_BACTEROID06-61</name>
</gene>
<comment type="subcellular location">
    <subcellularLocation>
        <location evidence="1">Membrane</location>
        <topology evidence="1">Multi-pass membrane protein</topology>
    </subcellularLocation>
</comment>
<feature type="domain" description="Cation/H+ exchanger transmembrane" evidence="6">
    <location>
        <begin position="12"/>
        <end position="384"/>
    </location>
</feature>
<keyword evidence="4 5" id="KW-0472">Membrane</keyword>
<evidence type="ECO:0000259" key="6">
    <source>
        <dbReference type="Pfam" id="PF00999"/>
    </source>
</evidence>
<evidence type="ECO:0000256" key="1">
    <source>
        <dbReference type="ARBA" id="ARBA00004141"/>
    </source>
</evidence>